<organism evidence="2 3">
    <name type="scientific">Cladosporium halotolerans</name>
    <dbReference type="NCBI Taxonomy" id="1052096"/>
    <lineage>
        <taxon>Eukaryota</taxon>
        <taxon>Fungi</taxon>
        <taxon>Dikarya</taxon>
        <taxon>Ascomycota</taxon>
        <taxon>Pezizomycotina</taxon>
        <taxon>Dothideomycetes</taxon>
        <taxon>Dothideomycetidae</taxon>
        <taxon>Cladosporiales</taxon>
        <taxon>Cladosporiaceae</taxon>
        <taxon>Cladosporium</taxon>
    </lineage>
</organism>
<dbReference type="PANTHER" id="PTHR46644">
    <property type="entry name" value="DNA REPAIR PROTEIN XRCC2"/>
    <property type="match status" value="1"/>
</dbReference>
<protein>
    <recommendedName>
        <fullName evidence="4">DNA recombination and repair protein Rad51-like C-terminal domain-containing protein</fullName>
    </recommendedName>
</protein>
<accession>A0AB34KEZ3</accession>
<feature type="compositionally biased region" description="Polar residues" evidence="1">
    <location>
        <begin position="48"/>
        <end position="64"/>
    </location>
</feature>
<evidence type="ECO:0008006" key="4">
    <source>
        <dbReference type="Google" id="ProtNLM"/>
    </source>
</evidence>
<dbReference type="Gene3D" id="3.40.50.300">
    <property type="entry name" value="P-loop containing nucleotide triphosphate hydrolases"/>
    <property type="match status" value="1"/>
</dbReference>
<proteinExistence type="predicted"/>
<feature type="region of interest" description="Disordered" evidence="1">
    <location>
        <begin position="48"/>
        <end position="69"/>
    </location>
</feature>
<dbReference type="EMBL" id="JAAQHG020000032">
    <property type="protein sequence ID" value="KAL1583748.1"/>
    <property type="molecule type" value="Genomic_DNA"/>
</dbReference>
<dbReference type="GO" id="GO:0005657">
    <property type="term" value="C:replication fork"/>
    <property type="evidence" value="ECO:0007669"/>
    <property type="project" value="InterPro"/>
</dbReference>
<comment type="caution">
    <text evidence="2">The sequence shown here is derived from an EMBL/GenBank/DDBJ whole genome shotgun (WGS) entry which is preliminary data.</text>
</comment>
<evidence type="ECO:0000313" key="2">
    <source>
        <dbReference type="EMBL" id="KAL1583748.1"/>
    </source>
</evidence>
<dbReference type="GO" id="GO:0000400">
    <property type="term" value="F:four-way junction DNA binding"/>
    <property type="evidence" value="ECO:0007669"/>
    <property type="project" value="TreeGrafter"/>
</dbReference>
<dbReference type="GO" id="GO:0033063">
    <property type="term" value="C:Rad51B-Rad51C-Rad51D-XRCC2 complex"/>
    <property type="evidence" value="ECO:0007669"/>
    <property type="project" value="InterPro"/>
</dbReference>
<evidence type="ECO:0000313" key="3">
    <source>
        <dbReference type="Proteomes" id="UP000803884"/>
    </source>
</evidence>
<dbReference type="Proteomes" id="UP000803884">
    <property type="component" value="Unassembled WGS sequence"/>
</dbReference>
<dbReference type="GO" id="GO:0042148">
    <property type="term" value="P:DNA strand invasion"/>
    <property type="evidence" value="ECO:0007669"/>
    <property type="project" value="TreeGrafter"/>
</dbReference>
<reference evidence="2 3" key="1">
    <citation type="journal article" date="2020" name="Microbiol. Resour. Announc.">
        <title>Draft Genome Sequence of a Cladosporium Species Isolated from the Mesophotic Ascidian Didemnum maculosum.</title>
        <authorList>
            <person name="Gioti A."/>
            <person name="Siaperas R."/>
            <person name="Nikolaivits E."/>
            <person name="Le Goff G."/>
            <person name="Ouazzani J."/>
            <person name="Kotoulas G."/>
            <person name="Topakas E."/>
        </authorList>
    </citation>
    <scope>NUCLEOTIDE SEQUENCE [LARGE SCALE GENOMIC DNA]</scope>
    <source>
        <strain evidence="2 3">TM138-S3</strain>
    </source>
</reference>
<dbReference type="GO" id="GO:0000724">
    <property type="term" value="P:double-strand break repair via homologous recombination"/>
    <property type="evidence" value="ECO:0007669"/>
    <property type="project" value="InterPro"/>
</dbReference>
<dbReference type="RefSeq" id="XP_069226855.1">
    <property type="nucleotide sequence ID" value="XM_069376123.1"/>
</dbReference>
<dbReference type="SUPFAM" id="SSF52540">
    <property type="entry name" value="P-loop containing nucleoside triphosphate hydrolases"/>
    <property type="match status" value="1"/>
</dbReference>
<dbReference type="GO" id="GO:0005815">
    <property type="term" value="C:microtubule organizing center"/>
    <property type="evidence" value="ECO:0007669"/>
    <property type="project" value="TreeGrafter"/>
</dbReference>
<keyword evidence="3" id="KW-1185">Reference proteome</keyword>
<sequence length="315" mass="34204">MAAEMGKRLLAEVEEVGLDEILHTLRLRHNPDPQYFNLPTLDRLLHTANPTESNQPQTQPNLELTSHHPGSGTTAFLTHLIALALLPTHHGGKSACVALLDTDSTFSASRLAQQLRQHLPPSEPASTIETALTHLHVFRPQSLPSLISTIASLPTYLLTKPHPSTHRALAFIALDSATAFNWQARAADEDRLFAEQHPQTQATPPTAPPPAQPTLATALKTATAALAAPLVYTTHSPPATGIRPTLRLALKRNPVRPFPPTYSVTEALREAGDRQRAVEGSGWEARAIEQREGRGRGFGFMISEGGIKLIIDGER</sequence>
<dbReference type="InterPro" id="IPR027417">
    <property type="entry name" value="P-loop_NTPase"/>
</dbReference>
<dbReference type="PANTHER" id="PTHR46644:SF2">
    <property type="entry name" value="DNA REPAIR PROTEIN XRCC2"/>
    <property type="match status" value="1"/>
</dbReference>
<name>A0AB34KEZ3_9PEZI</name>
<dbReference type="AlphaFoldDB" id="A0AB34KEZ3"/>
<dbReference type="GeneID" id="96008961"/>
<evidence type="ECO:0000256" key="1">
    <source>
        <dbReference type="SAM" id="MobiDB-lite"/>
    </source>
</evidence>
<gene>
    <name evidence="2" type="ORF">WHR41_07519</name>
</gene>
<dbReference type="InterPro" id="IPR030547">
    <property type="entry name" value="XRCC2"/>
</dbReference>